<evidence type="ECO:0000256" key="7">
    <source>
        <dbReference type="SAM" id="MobiDB-lite"/>
    </source>
</evidence>
<dbReference type="Proteomes" id="UP000799779">
    <property type="component" value="Unassembled WGS sequence"/>
</dbReference>
<feature type="region of interest" description="Disordered" evidence="7">
    <location>
        <begin position="379"/>
        <end position="448"/>
    </location>
</feature>
<dbReference type="Gene3D" id="2.130.10.10">
    <property type="entry name" value="YVTN repeat-like/Quinoprotein amine dehydrogenase"/>
    <property type="match status" value="1"/>
</dbReference>
<name>A0A6A5WN99_9PLEO</name>
<feature type="compositionally biased region" description="Polar residues" evidence="7">
    <location>
        <begin position="396"/>
        <end position="412"/>
    </location>
</feature>
<accession>A0A6A5WN99</accession>
<dbReference type="OrthoDB" id="7318948at2759"/>
<organism evidence="8 9">
    <name type="scientific">Amniculicola lignicola CBS 123094</name>
    <dbReference type="NCBI Taxonomy" id="1392246"/>
    <lineage>
        <taxon>Eukaryota</taxon>
        <taxon>Fungi</taxon>
        <taxon>Dikarya</taxon>
        <taxon>Ascomycota</taxon>
        <taxon>Pezizomycotina</taxon>
        <taxon>Dothideomycetes</taxon>
        <taxon>Pleosporomycetidae</taxon>
        <taxon>Pleosporales</taxon>
        <taxon>Amniculicolaceae</taxon>
        <taxon>Amniculicola</taxon>
    </lineage>
</organism>
<feature type="repeat" description="WD" evidence="6">
    <location>
        <begin position="120"/>
        <end position="155"/>
    </location>
</feature>
<keyword evidence="3" id="KW-0677">Repeat</keyword>
<dbReference type="PROSITE" id="PS50294">
    <property type="entry name" value="WD_REPEATS_REGION"/>
    <property type="match status" value="2"/>
</dbReference>
<dbReference type="InterPro" id="IPR036322">
    <property type="entry name" value="WD40_repeat_dom_sf"/>
</dbReference>
<keyword evidence="2 6" id="KW-0853">WD repeat</keyword>
<reference evidence="8" key="1">
    <citation type="journal article" date="2020" name="Stud. Mycol.">
        <title>101 Dothideomycetes genomes: a test case for predicting lifestyles and emergence of pathogens.</title>
        <authorList>
            <person name="Haridas S."/>
            <person name="Albert R."/>
            <person name="Binder M."/>
            <person name="Bloem J."/>
            <person name="Labutti K."/>
            <person name="Salamov A."/>
            <person name="Andreopoulos B."/>
            <person name="Baker S."/>
            <person name="Barry K."/>
            <person name="Bills G."/>
            <person name="Bluhm B."/>
            <person name="Cannon C."/>
            <person name="Castanera R."/>
            <person name="Culley D."/>
            <person name="Daum C."/>
            <person name="Ezra D."/>
            <person name="Gonzalez J."/>
            <person name="Henrissat B."/>
            <person name="Kuo A."/>
            <person name="Liang C."/>
            <person name="Lipzen A."/>
            <person name="Lutzoni F."/>
            <person name="Magnuson J."/>
            <person name="Mondo S."/>
            <person name="Nolan M."/>
            <person name="Ohm R."/>
            <person name="Pangilinan J."/>
            <person name="Park H.-J."/>
            <person name="Ramirez L."/>
            <person name="Alfaro M."/>
            <person name="Sun H."/>
            <person name="Tritt A."/>
            <person name="Yoshinaga Y."/>
            <person name="Zwiers L.-H."/>
            <person name="Turgeon B."/>
            <person name="Goodwin S."/>
            <person name="Spatafora J."/>
            <person name="Crous P."/>
            <person name="Grigoriev I."/>
        </authorList>
    </citation>
    <scope>NUCLEOTIDE SEQUENCE</scope>
    <source>
        <strain evidence="8">CBS 123094</strain>
    </source>
</reference>
<dbReference type="InterPro" id="IPR051243">
    <property type="entry name" value="PcG_WD-repeat"/>
</dbReference>
<keyword evidence="9" id="KW-1185">Reference proteome</keyword>
<evidence type="ECO:0000256" key="2">
    <source>
        <dbReference type="ARBA" id="ARBA00022574"/>
    </source>
</evidence>
<sequence>MPSKDELPSFLTALKVGETVPGVPRDCYDVKFYPYTPRDVEPIFAAVSLRKVVICRLNHEETRPIEIILELRDDGVDEQKPFYCLDWAQAGNGDPLLLISGSDPQIKILNARTGQLVNTFVGHGASVHSLAVSPIDTSVLASASDDCAIRLWTLEPEHMRQPTAAILYGQGHKEGVLTVAFHRKGKYLLSGGMDSRVNLWMVPKNLKANLGTDKPHFVHYPHFSSTDIHQNFVDCVQFHNDMIFSRAAKENRIIAWRIDNFNGEEDPPNPPPIPQLNVVESRTPVTIPARQLFDTRSAWAGRYQTLMQFDVPHSELFYTGFRIFHEPDQHPILAAGNTKNKIFFWDLERLEDVDVQAEMDRVYGSDTKAEALITHANRVRSTSEMTSESASTRSTDTTMDTGQTLSTPTITAPNHRHDPQPPRKPWKSKPAKNTLSKSKGFVGGIANPFQPIPAHKTCTIPKEIREETQGNSRCIEDHVPRQIAFSRGGDWCVVAGNRGILSVFERWREGFPGEGEAEEGGERMVE</sequence>
<proteinExistence type="inferred from homology"/>
<dbReference type="InterPro" id="IPR015943">
    <property type="entry name" value="WD40/YVTN_repeat-like_dom_sf"/>
</dbReference>
<gene>
    <name evidence="8" type="ORF">P154DRAFT_553239</name>
</gene>
<feature type="repeat" description="WD" evidence="6">
    <location>
        <begin position="169"/>
        <end position="200"/>
    </location>
</feature>
<evidence type="ECO:0000256" key="1">
    <source>
        <dbReference type="ARBA" id="ARBA00008075"/>
    </source>
</evidence>
<evidence type="ECO:0000256" key="4">
    <source>
        <dbReference type="ARBA" id="ARBA00023015"/>
    </source>
</evidence>
<dbReference type="SMART" id="SM00320">
    <property type="entry name" value="WD40"/>
    <property type="match status" value="4"/>
</dbReference>
<evidence type="ECO:0000256" key="6">
    <source>
        <dbReference type="PROSITE-ProRule" id="PRU00221"/>
    </source>
</evidence>
<keyword evidence="5" id="KW-0804">Transcription</keyword>
<dbReference type="SUPFAM" id="SSF50978">
    <property type="entry name" value="WD40 repeat-like"/>
    <property type="match status" value="1"/>
</dbReference>
<dbReference type="PANTHER" id="PTHR10253">
    <property type="entry name" value="POLYCOMB PROTEIN"/>
    <property type="match status" value="1"/>
</dbReference>
<feature type="compositionally biased region" description="Low complexity" evidence="7">
    <location>
        <begin position="380"/>
        <end position="395"/>
    </location>
</feature>
<evidence type="ECO:0000313" key="9">
    <source>
        <dbReference type="Proteomes" id="UP000799779"/>
    </source>
</evidence>
<keyword evidence="4" id="KW-0805">Transcription regulation</keyword>
<evidence type="ECO:0000256" key="5">
    <source>
        <dbReference type="ARBA" id="ARBA00023163"/>
    </source>
</evidence>
<dbReference type="Pfam" id="PF00400">
    <property type="entry name" value="WD40"/>
    <property type="match status" value="2"/>
</dbReference>
<dbReference type="PROSITE" id="PS50082">
    <property type="entry name" value="WD_REPEATS_2"/>
    <property type="match status" value="2"/>
</dbReference>
<evidence type="ECO:0000256" key="3">
    <source>
        <dbReference type="ARBA" id="ARBA00022737"/>
    </source>
</evidence>
<comment type="similarity">
    <text evidence="1">Belongs to the WD repeat ESC family.</text>
</comment>
<protein>
    <submittedName>
        <fullName evidence="8">WD40 repeat-like protein</fullName>
    </submittedName>
</protein>
<dbReference type="AlphaFoldDB" id="A0A6A5WN99"/>
<evidence type="ECO:0000313" key="8">
    <source>
        <dbReference type="EMBL" id="KAF2002364.1"/>
    </source>
</evidence>
<dbReference type="InterPro" id="IPR001680">
    <property type="entry name" value="WD40_rpt"/>
</dbReference>
<dbReference type="EMBL" id="ML977578">
    <property type="protein sequence ID" value="KAF2002364.1"/>
    <property type="molecule type" value="Genomic_DNA"/>
</dbReference>